<dbReference type="Gene3D" id="2.20.25.110">
    <property type="entry name" value="S-adenosyl-L-methionine-dependent methyltransferases"/>
    <property type="match status" value="1"/>
</dbReference>
<proteinExistence type="predicted"/>
<dbReference type="Gene3D" id="3.40.50.150">
    <property type="entry name" value="Vaccinia Virus protein VP39"/>
    <property type="match status" value="1"/>
</dbReference>
<dbReference type="CDD" id="cd02440">
    <property type="entry name" value="AdoMet_MTases"/>
    <property type="match status" value="1"/>
</dbReference>
<evidence type="ECO:0000313" key="3">
    <source>
        <dbReference type="EMBL" id="RRO14914.1"/>
    </source>
</evidence>
<evidence type="ECO:0000313" key="4">
    <source>
        <dbReference type="Proteomes" id="UP000274515"/>
    </source>
</evidence>
<keyword evidence="4" id="KW-1185">Reference proteome</keyword>
<dbReference type="EMBL" id="RSAA01000017">
    <property type="protein sequence ID" value="RRO14914.1"/>
    <property type="molecule type" value="Genomic_DNA"/>
</dbReference>
<feature type="domain" description="Methyltransferase" evidence="2">
    <location>
        <begin position="67"/>
        <end position="161"/>
    </location>
</feature>
<name>A0A426JP37_9PSEU</name>
<dbReference type="AlphaFoldDB" id="A0A426JP37"/>
<protein>
    <submittedName>
        <fullName evidence="3">Class I SAM-dependent methyltransferase</fullName>
    </submittedName>
</protein>
<sequence length="265" mass="30065">MVEGTPARPGGVPVDGRAVDEEPEFDAEGLFDEDYLHFYDSALTEERDREDAELVWRLLGLAPGSEVLDVACGHGRIANRLAERGCVVTGLDSSTPFLQHARADAAERDVHVDYVEGDMRELPWPNRFDGVLNWFTAFGYFSDAGNRRVLTEVRQALRPGGRFALELINLVELLPRFREHAVHEVGDDLLIDHHRLDPLTMRSHAERLIVRAGRVRRIPYAIRLFTAPELRDWLHDAGFTDVTFHGEDGEPLTRQHRRMIAVATR</sequence>
<evidence type="ECO:0000256" key="1">
    <source>
        <dbReference type="ARBA" id="ARBA00022679"/>
    </source>
</evidence>
<keyword evidence="1 3" id="KW-0808">Transferase</keyword>
<evidence type="ECO:0000259" key="2">
    <source>
        <dbReference type="Pfam" id="PF13649"/>
    </source>
</evidence>
<dbReference type="GO" id="GO:0032259">
    <property type="term" value="P:methylation"/>
    <property type="evidence" value="ECO:0007669"/>
    <property type="project" value="UniProtKB-KW"/>
</dbReference>
<dbReference type="InterPro" id="IPR041698">
    <property type="entry name" value="Methyltransf_25"/>
</dbReference>
<dbReference type="GO" id="GO:0008168">
    <property type="term" value="F:methyltransferase activity"/>
    <property type="evidence" value="ECO:0007669"/>
    <property type="project" value="UniProtKB-KW"/>
</dbReference>
<dbReference type="OrthoDB" id="279734at2"/>
<reference evidence="3 4" key="1">
    <citation type="submission" date="2018-11" db="EMBL/GenBank/DDBJ databases">
        <title>Saccharopolyspora rhizosphaerae sp. nov., an actinomycete isolated from rhizosphere soil in Thailand.</title>
        <authorList>
            <person name="Intra B."/>
            <person name="Euanorasetr J."/>
            <person name="Take A."/>
            <person name="Inahashi Y."/>
            <person name="Mori M."/>
            <person name="Panbangred W."/>
            <person name="Matsumoto A."/>
        </authorList>
    </citation>
    <scope>NUCLEOTIDE SEQUENCE [LARGE SCALE GENOMIC DNA]</scope>
    <source>
        <strain evidence="3 4">H219</strain>
    </source>
</reference>
<gene>
    <name evidence="3" type="ORF">EIL87_19545</name>
</gene>
<dbReference type="InterPro" id="IPR029063">
    <property type="entry name" value="SAM-dependent_MTases_sf"/>
</dbReference>
<dbReference type="Proteomes" id="UP000274515">
    <property type="component" value="Unassembled WGS sequence"/>
</dbReference>
<dbReference type="Pfam" id="PF13649">
    <property type="entry name" value="Methyltransf_25"/>
    <property type="match status" value="1"/>
</dbReference>
<accession>A0A426JP37</accession>
<dbReference type="PANTHER" id="PTHR43861">
    <property type="entry name" value="TRANS-ACONITATE 2-METHYLTRANSFERASE-RELATED"/>
    <property type="match status" value="1"/>
</dbReference>
<keyword evidence="3" id="KW-0489">Methyltransferase</keyword>
<dbReference type="SUPFAM" id="SSF53335">
    <property type="entry name" value="S-adenosyl-L-methionine-dependent methyltransferases"/>
    <property type="match status" value="1"/>
</dbReference>
<comment type="caution">
    <text evidence="3">The sequence shown here is derived from an EMBL/GenBank/DDBJ whole genome shotgun (WGS) entry which is preliminary data.</text>
</comment>
<organism evidence="3 4">
    <name type="scientific">Saccharopolyspora rhizosphaerae</name>
    <dbReference type="NCBI Taxonomy" id="2492662"/>
    <lineage>
        <taxon>Bacteria</taxon>
        <taxon>Bacillati</taxon>
        <taxon>Actinomycetota</taxon>
        <taxon>Actinomycetes</taxon>
        <taxon>Pseudonocardiales</taxon>
        <taxon>Pseudonocardiaceae</taxon>
        <taxon>Saccharopolyspora</taxon>
    </lineage>
</organism>